<accession>A0A3B4TE89</accession>
<evidence type="ECO:0000313" key="3">
    <source>
        <dbReference type="Ensembl" id="ENSSDUP00000004388.1"/>
    </source>
</evidence>
<feature type="domain" description="Ig-like" evidence="2">
    <location>
        <begin position="192"/>
        <end position="281"/>
    </location>
</feature>
<dbReference type="GO" id="GO:0055013">
    <property type="term" value="P:cardiac muscle cell development"/>
    <property type="evidence" value="ECO:0007669"/>
    <property type="project" value="UniProtKB-ARBA"/>
</dbReference>
<dbReference type="PANTHER" id="PTHR47633">
    <property type="entry name" value="IMMUNOGLOBULIN"/>
    <property type="match status" value="1"/>
</dbReference>
<name>A0A3B4TE89_SERDU</name>
<dbReference type="InterPro" id="IPR013098">
    <property type="entry name" value="Ig_I-set"/>
</dbReference>
<feature type="domain" description="Ig-like" evidence="2">
    <location>
        <begin position="286"/>
        <end position="374"/>
    </location>
</feature>
<dbReference type="InterPro" id="IPR003599">
    <property type="entry name" value="Ig_sub"/>
</dbReference>
<dbReference type="FunFam" id="2.60.40.10:FF:000107">
    <property type="entry name" value="Myosin, light chain kinase a"/>
    <property type="match status" value="1"/>
</dbReference>
<feature type="domain" description="Ig-like" evidence="2">
    <location>
        <begin position="1"/>
        <end position="91"/>
    </location>
</feature>
<feature type="domain" description="Ig-like" evidence="2">
    <location>
        <begin position="473"/>
        <end position="560"/>
    </location>
</feature>
<evidence type="ECO:0000259" key="2">
    <source>
        <dbReference type="PROSITE" id="PS50835"/>
    </source>
</evidence>
<dbReference type="GeneTree" id="ENSGT01110000267173"/>
<feature type="domain" description="Ig-like" evidence="2">
    <location>
        <begin position="97"/>
        <end position="188"/>
    </location>
</feature>
<proteinExistence type="predicted"/>
<dbReference type="SMART" id="SM00408">
    <property type="entry name" value="IGc2"/>
    <property type="match status" value="6"/>
</dbReference>
<evidence type="ECO:0000256" key="1">
    <source>
        <dbReference type="ARBA" id="ARBA00023319"/>
    </source>
</evidence>
<organism evidence="3 4">
    <name type="scientific">Seriola dumerili</name>
    <name type="common">Greater amberjack</name>
    <name type="synonym">Caranx dumerili</name>
    <dbReference type="NCBI Taxonomy" id="41447"/>
    <lineage>
        <taxon>Eukaryota</taxon>
        <taxon>Metazoa</taxon>
        <taxon>Chordata</taxon>
        <taxon>Craniata</taxon>
        <taxon>Vertebrata</taxon>
        <taxon>Euteleostomi</taxon>
        <taxon>Actinopterygii</taxon>
        <taxon>Neopterygii</taxon>
        <taxon>Teleostei</taxon>
        <taxon>Neoteleostei</taxon>
        <taxon>Acanthomorphata</taxon>
        <taxon>Carangaria</taxon>
        <taxon>Carangiformes</taxon>
        <taxon>Carangidae</taxon>
        <taxon>Seriola</taxon>
    </lineage>
</organism>
<dbReference type="GO" id="GO:0003007">
    <property type="term" value="P:heart morphogenesis"/>
    <property type="evidence" value="ECO:0007669"/>
    <property type="project" value="UniProtKB-ARBA"/>
</dbReference>
<dbReference type="InterPro" id="IPR003598">
    <property type="entry name" value="Ig_sub2"/>
</dbReference>
<dbReference type="SMART" id="SM00409">
    <property type="entry name" value="IG"/>
    <property type="match status" value="6"/>
</dbReference>
<keyword evidence="1" id="KW-0393">Immunoglobulin domain</keyword>
<dbReference type="Ensembl" id="ENSSDUT00000004483.1">
    <property type="protein sequence ID" value="ENSSDUP00000004388.1"/>
    <property type="gene ID" value="ENSSDUG00000003266.1"/>
</dbReference>
<dbReference type="CDD" id="cd00096">
    <property type="entry name" value="Ig"/>
    <property type="match status" value="4"/>
</dbReference>
<dbReference type="PROSITE" id="PS50835">
    <property type="entry name" value="IG_LIKE"/>
    <property type="match status" value="6"/>
</dbReference>
<sequence>GAMQPSPRREGSSQQITTQSWICLTTIKYVTKVNWFFNGQLLKSGKEFKCSKDHDTYILVINKIVKERHQGEYVCEAENEAGRTTTSSRLTVVSRVPPVFRQKITPLEINIGGHAKFECEIEDAPSVTFKWYKSGIEIRQGEKYRILSRHTSSSLELLNPVKADSGEYTCKASNQHGTDSCTASLIVTEMYPPVFVSKPDPMTLYVGKQAVFQCTLTGSSPMEVVWHKDNIAISSEGNYVMKCEKNKYSLHIKSLELTDQGVFLCKASNSVGTATFTTELKVINKPSFVKIIEPASAAINDPLRLECQVDEDTGVTVTWTRDGKKVHQSMECKLSFEDKVAVLEIPKSKLKDSGKYVCTAANEAGSSSCEAVVTVQEPPTFVKKMEPKITWKQGIAARLQCSIKGSPELHIHWFWNERELSDGEKYKISFKNGVATLEIMNLMVTDSGSYTCEVSNNAGSESCNTLIAVKEPPSIRKELRTLEAVKGTAAQLECEITGTAPFEISWLKNKKAITSDQKYKIISQESLSRLEIQTFESADVGDYQCVITNDVGKVTTKALAKLKG</sequence>
<keyword evidence="4" id="KW-1185">Reference proteome</keyword>
<dbReference type="OMA" id="CKWEEAS"/>
<dbReference type="AlphaFoldDB" id="A0A3B4TE89"/>
<dbReference type="STRING" id="41447.ENSSDUP00000004388"/>
<feature type="domain" description="Ig-like" evidence="2">
    <location>
        <begin position="379"/>
        <end position="468"/>
    </location>
</feature>
<dbReference type="Pfam" id="PF07679">
    <property type="entry name" value="I-set"/>
    <property type="match status" value="6"/>
</dbReference>
<reference evidence="3" key="1">
    <citation type="submission" date="2025-08" db="UniProtKB">
        <authorList>
            <consortium name="Ensembl"/>
        </authorList>
    </citation>
    <scope>IDENTIFICATION</scope>
</reference>
<dbReference type="Gene3D" id="2.60.40.10">
    <property type="entry name" value="Immunoglobulins"/>
    <property type="match status" value="6"/>
</dbReference>
<reference evidence="3" key="2">
    <citation type="submission" date="2025-09" db="UniProtKB">
        <authorList>
            <consortium name="Ensembl"/>
        </authorList>
    </citation>
    <scope>IDENTIFICATION</scope>
</reference>
<dbReference type="InterPro" id="IPR013783">
    <property type="entry name" value="Ig-like_fold"/>
</dbReference>
<dbReference type="FunFam" id="2.60.40.10:FF:000022">
    <property type="entry name" value="Cardiac titin"/>
    <property type="match status" value="4"/>
</dbReference>
<dbReference type="SUPFAM" id="SSF48726">
    <property type="entry name" value="Immunoglobulin"/>
    <property type="match status" value="6"/>
</dbReference>
<dbReference type="InterPro" id="IPR036179">
    <property type="entry name" value="Ig-like_dom_sf"/>
</dbReference>
<evidence type="ECO:0000313" key="4">
    <source>
        <dbReference type="Proteomes" id="UP000261420"/>
    </source>
</evidence>
<dbReference type="InterPro" id="IPR007110">
    <property type="entry name" value="Ig-like_dom"/>
</dbReference>
<protein>
    <recommendedName>
        <fullName evidence="2">Ig-like domain-containing protein</fullName>
    </recommendedName>
</protein>
<dbReference type="Proteomes" id="UP000261420">
    <property type="component" value="Unplaced"/>
</dbReference>